<dbReference type="EMBL" id="QVIG01000001">
    <property type="protein sequence ID" value="RGD59373.1"/>
    <property type="molecule type" value="Genomic_DNA"/>
</dbReference>
<reference evidence="2 3" key="1">
    <citation type="submission" date="2018-08" db="EMBL/GenBank/DDBJ databases">
        <title>Diversity &amp; Physiological Properties of Lignin-Decomposing Actinobacteria from Soil.</title>
        <authorList>
            <person name="Roh S.G."/>
            <person name="Kim S.B."/>
        </authorList>
    </citation>
    <scope>NUCLEOTIDE SEQUENCE [LARGE SCALE GENOMIC DNA]</scope>
    <source>
        <strain evidence="2 3">MMS17-GH009</strain>
    </source>
</reference>
<dbReference type="AlphaFoldDB" id="A0A372ZU15"/>
<evidence type="ECO:0000256" key="1">
    <source>
        <dbReference type="SAM" id="MobiDB-lite"/>
    </source>
</evidence>
<sequence>MTDHSSQTSGRDHGHHPSRPAPPAGTDKDDDRTPPALDPAVRLYLKDMAAMAVARCSMWRLALLSGNEDRIAAARAAAEPAIRRLADVQLHAGLITTEQHAQRLKALEYDDTATGGTTR</sequence>
<evidence type="ECO:0000313" key="2">
    <source>
        <dbReference type="EMBL" id="RGD59373.1"/>
    </source>
</evidence>
<gene>
    <name evidence="2" type="ORF">DR950_17675</name>
</gene>
<name>A0A372ZU15_9ACTN</name>
<organism evidence="2 3">
    <name type="scientific">Kitasatospora xanthocidica</name>
    <dbReference type="NCBI Taxonomy" id="83382"/>
    <lineage>
        <taxon>Bacteria</taxon>
        <taxon>Bacillati</taxon>
        <taxon>Actinomycetota</taxon>
        <taxon>Actinomycetes</taxon>
        <taxon>Kitasatosporales</taxon>
        <taxon>Streptomycetaceae</taxon>
        <taxon>Kitasatospora</taxon>
    </lineage>
</organism>
<dbReference type="RefSeq" id="WP_117487571.1">
    <property type="nucleotide sequence ID" value="NZ_QVIG01000001.1"/>
</dbReference>
<evidence type="ECO:0000313" key="3">
    <source>
        <dbReference type="Proteomes" id="UP000263377"/>
    </source>
</evidence>
<feature type="region of interest" description="Disordered" evidence="1">
    <location>
        <begin position="1"/>
        <end position="37"/>
    </location>
</feature>
<accession>A0A372ZU15</accession>
<protein>
    <submittedName>
        <fullName evidence="2">Uncharacterized protein</fullName>
    </submittedName>
</protein>
<dbReference type="Proteomes" id="UP000263377">
    <property type="component" value="Unassembled WGS sequence"/>
</dbReference>
<comment type="caution">
    <text evidence="2">The sequence shown here is derived from an EMBL/GenBank/DDBJ whole genome shotgun (WGS) entry which is preliminary data.</text>
</comment>
<proteinExistence type="predicted"/>
<keyword evidence="3" id="KW-1185">Reference proteome</keyword>